<comment type="caution">
    <text evidence="2">The sequence shown here is derived from an EMBL/GenBank/DDBJ whole genome shotgun (WGS) entry which is preliminary data.</text>
</comment>
<keyword evidence="3" id="KW-1185">Reference proteome</keyword>
<reference evidence="2 3" key="1">
    <citation type="journal article" date="2019" name="Commun. Biol.">
        <title>The bagworm genome reveals a unique fibroin gene that provides high tensile strength.</title>
        <authorList>
            <person name="Kono N."/>
            <person name="Nakamura H."/>
            <person name="Ohtoshi R."/>
            <person name="Tomita M."/>
            <person name="Numata K."/>
            <person name="Arakawa K."/>
        </authorList>
    </citation>
    <scope>NUCLEOTIDE SEQUENCE [LARGE SCALE GENOMIC DNA]</scope>
</reference>
<dbReference type="EMBL" id="BGZK01000958">
    <property type="protein sequence ID" value="GBP66490.1"/>
    <property type="molecule type" value="Genomic_DNA"/>
</dbReference>
<feature type="region of interest" description="Disordered" evidence="1">
    <location>
        <begin position="101"/>
        <end position="131"/>
    </location>
</feature>
<evidence type="ECO:0000313" key="2">
    <source>
        <dbReference type="EMBL" id="GBP66490.1"/>
    </source>
</evidence>
<evidence type="ECO:0000256" key="1">
    <source>
        <dbReference type="SAM" id="MobiDB-lite"/>
    </source>
</evidence>
<dbReference type="Proteomes" id="UP000299102">
    <property type="component" value="Unassembled WGS sequence"/>
</dbReference>
<organism evidence="2 3">
    <name type="scientific">Eumeta variegata</name>
    <name type="common">Bagworm moth</name>
    <name type="synonym">Eumeta japonica</name>
    <dbReference type="NCBI Taxonomy" id="151549"/>
    <lineage>
        <taxon>Eukaryota</taxon>
        <taxon>Metazoa</taxon>
        <taxon>Ecdysozoa</taxon>
        <taxon>Arthropoda</taxon>
        <taxon>Hexapoda</taxon>
        <taxon>Insecta</taxon>
        <taxon>Pterygota</taxon>
        <taxon>Neoptera</taxon>
        <taxon>Endopterygota</taxon>
        <taxon>Lepidoptera</taxon>
        <taxon>Glossata</taxon>
        <taxon>Ditrysia</taxon>
        <taxon>Tineoidea</taxon>
        <taxon>Psychidae</taxon>
        <taxon>Oiketicinae</taxon>
        <taxon>Eumeta</taxon>
    </lineage>
</organism>
<dbReference type="OrthoDB" id="7474798at2759"/>
<accession>A0A4C1XTP6</accession>
<protein>
    <submittedName>
        <fullName evidence="2">Uncharacterized protein</fullName>
    </submittedName>
</protein>
<dbReference type="AlphaFoldDB" id="A0A4C1XTP6"/>
<gene>
    <name evidence="2" type="ORF">EVAR_85637_1</name>
</gene>
<name>A0A4C1XTP6_EUMVA</name>
<evidence type="ECO:0000313" key="3">
    <source>
        <dbReference type="Proteomes" id="UP000299102"/>
    </source>
</evidence>
<proteinExistence type="predicted"/>
<sequence length="131" mass="14245">MSCRPSIRELVQKLKVAFLELKASREMCDCLVGEHDDHESEIRTSQTVRRDALGRCDIVPGASHVDATESSEPQGTLVSAVRTQTDIPRLVLKLEIKQMAGVVHPGTPRAGSRDLSRSGRVSSRHAASTDG</sequence>